<comment type="caution">
    <text evidence="2">The sequence shown here is derived from an EMBL/GenBank/DDBJ whole genome shotgun (WGS) entry which is preliminary data.</text>
</comment>
<evidence type="ECO:0000256" key="1">
    <source>
        <dbReference type="PROSITE-ProRule" id="PRU00339"/>
    </source>
</evidence>
<dbReference type="SUPFAM" id="SSF48452">
    <property type="entry name" value="TPR-like"/>
    <property type="match status" value="1"/>
</dbReference>
<proteinExistence type="predicted"/>
<dbReference type="InterPro" id="IPR019734">
    <property type="entry name" value="TPR_rpt"/>
</dbReference>
<reference evidence="2" key="1">
    <citation type="submission" date="2021-02" db="EMBL/GenBank/DDBJ databases">
        <authorList>
            <person name="Nowell W R."/>
        </authorList>
    </citation>
    <scope>NUCLEOTIDE SEQUENCE</scope>
</reference>
<feature type="non-terminal residue" evidence="2">
    <location>
        <position position="1"/>
    </location>
</feature>
<organism evidence="2 3">
    <name type="scientific">Adineta ricciae</name>
    <name type="common">Rotifer</name>
    <dbReference type="NCBI Taxonomy" id="249248"/>
    <lineage>
        <taxon>Eukaryota</taxon>
        <taxon>Metazoa</taxon>
        <taxon>Spiralia</taxon>
        <taxon>Gnathifera</taxon>
        <taxon>Rotifera</taxon>
        <taxon>Eurotatoria</taxon>
        <taxon>Bdelloidea</taxon>
        <taxon>Adinetida</taxon>
        <taxon>Adinetidae</taxon>
        <taxon>Adineta</taxon>
    </lineage>
</organism>
<name>A0A813PVA8_ADIRI</name>
<dbReference type="SMART" id="SM00028">
    <property type="entry name" value="TPR"/>
    <property type="match status" value="4"/>
</dbReference>
<dbReference type="PANTHER" id="PTHR19959:SF119">
    <property type="entry name" value="FUNGAL LIPASE-LIKE DOMAIN-CONTAINING PROTEIN"/>
    <property type="match status" value="1"/>
</dbReference>
<dbReference type="InterPro" id="IPR011990">
    <property type="entry name" value="TPR-like_helical_dom_sf"/>
</dbReference>
<dbReference type="Gene3D" id="1.25.40.10">
    <property type="entry name" value="Tetratricopeptide repeat domain"/>
    <property type="match status" value="1"/>
</dbReference>
<accession>A0A813PVA8</accession>
<sequence length="190" mass="21809">TNSANQIVFLNNIGKALYRLKQIDEAEKYFEEALQLTKKIFSSSADHINLAYTYKNQGEILLAKNNFVGALALFQQAHDMYKRIFVQNSNQRDVAKCQYLIGLSHLSLNDIEQATTALEQALHMRTNALHPDHPDLAFSHRSMGDLYMCKKNEVKAIEHFKLALAIWEKRLPSDHDQLVDLKDILAHFKP</sequence>
<evidence type="ECO:0000313" key="2">
    <source>
        <dbReference type="EMBL" id="CAF0754044.1"/>
    </source>
</evidence>
<evidence type="ECO:0008006" key="4">
    <source>
        <dbReference type="Google" id="ProtNLM"/>
    </source>
</evidence>
<dbReference type="Pfam" id="PF13424">
    <property type="entry name" value="TPR_12"/>
    <property type="match status" value="2"/>
</dbReference>
<dbReference type="AlphaFoldDB" id="A0A813PVA8"/>
<dbReference type="PANTHER" id="PTHR19959">
    <property type="entry name" value="KINESIN LIGHT CHAIN"/>
    <property type="match status" value="1"/>
</dbReference>
<dbReference type="PROSITE" id="PS50005">
    <property type="entry name" value="TPR"/>
    <property type="match status" value="1"/>
</dbReference>
<gene>
    <name evidence="2" type="ORF">XAT740_LOCUS583</name>
</gene>
<dbReference type="Proteomes" id="UP000663828">
    <property type="component" value="Unassembled WGS sequence"/>
</dbReference>
<protein>
    <recommendedName>
        <fullName evidence="4">Tetratricopeptide repeat protein</fullName>
    </recommendedName>
</protein>
<keyword evidence="3" id="KW-1185">Reference proteome</keyword>
<keyword evidence="1" id="KW-0802">TPR repeat</keyword>
<dbReference type="EMBL" id="CAJNOR010000016">
    <property type="protein sequence ID" value="CAF0754044.1"/>
    <property type="molecule type" value="Genomic_DNA"/>
</dbReference>
<feature type="repeat" description="TPR" evidence="1">
    <location>
        <begin position="7"/>
        <end position="40"/>
    </location>
</feature>
<evidence type="ECO:0000313" key="3">
    <source>
        <dbReference type="Proteomes" id="UP000663828"/>
    </source>
</evidence>